<evidence type="ECO:0000313" key="2">
    <source>
        <dbReference type="Proteomes" id="UP000282378"/>
    </source>
</evidence>
<dbReference type="Pfam" id="PF13531">
    <property type="entry name" value="SBP_bac_11"/>
    <property type="match status" value="1"/>
</dbReference>
<dbReference type="SUPFAM" id="SSF53850">
    <property type="entry name" value="Periplasmic binding protein-like II"/>
    <property type="match status" value="1"/>
</dbReference>
<protein>
    <recommendedName>
        <fullName evidence="3">Molybdenum ABC transporter, periplasmic molybdate-binding protein</fullName>
    </recommendedName>
</protein>
<gene>
    <name evidence="1" type="ORF">APX70_200313</name>
</gene>
<name>A0A3M2YES1_PSEYM</name>
<reference evidence="1 2" key="1">
    <citation type="submission" date="2018-08" db="EMBL/GenBank/DDBJ databases">
        <title>Recombination of ecologically and evolutionarily significant loci maintains genetic cohesion in the Pseudomonas syringae species complex.</title>
        <authorList>
            <person name="Dillon M."/>
            <person name="Thakur S."/>
            <person name="Almeida R.N.D."/>
            <person name="Weir B.S."/>
            <person name="Guttman D.S."/>
        </authorList>
    </citation>
    <scope>NUCLEOTIDE SEQUENCE [LARGE SCALE GENOMIC DNA]</scope>
    <source>
        <strain evidence="1 2">88_10</strain>
    </source>
</reference>
<dbReference type="AlphaFoldDB" id="A0A3M2YES1"/>
<organism evidence="1 2">
    <name type="scientific">Pseudomonas syringae pv. maculicola</name>
    <dbReference type="NCBI Taxonomy" id="59511"/>
    <lineage>
        <taxon>Bacteria</taxon>
        <taxon>Pseudomonadati</taxon>
        <taxon>Pseudomonadota</taxon>
        <taxon>Gammaproteobacteria</taxon>
        <taxon>Pseudomonadales</taxon>
        <taxon>Pseudomonadaceae</taxon>
        <taxon>Pseudomonas</taxon>
    </lineage>
</organism>
<dbReference type="Gene3D" id="3.40.190.10">
    <property type="entry name" value="Periplasmic binding protein-like II"/>
    <property type="match status" value="1"/>
</dbReference>
<dbReference type="Proteomes" id="UP000282378">
    <property type="component" value="Unassembled WGS sequence"/>
</dbReference>
<sequence>MHDPIKQDAVILTKGKDNVAAKALVEYLKGPKAAAIIKSFGYQL</sequence>
<dbReference type="EMBL" id="RBNL01002336">
    <property type="protein sequence ID" value="RML74489.1"/>
    <property type="molecule type" value="Genomic_DNA"/>
</dbReference>
<comment type="caution">
    <text evidence="1">The sequence shown here is derived from an EMBL/GenBank/DDBJ whole genome shotgun (WGS) entry which is preliminary data.</text>
</comment>
<accession>A0A3M2YES1</accession>
<evidence type="ECO:0008006" key="3">
    <source>
        <dbReference type="Google" id="ProtNLM"/>
    </source>
</evidence>
<evidence type="ECO:0000313" key="1">
    <source>
        <dbReference type="EMBL" id="RML74489.1"/>
    </source>
</evidence>
<proteinExistence type="predicted"/>